<dbReference type="OrthoDB" id="2858798at2"/>
<dbReference type="Proteomes" id="UP000030012">
    <property type="component" value="Unassembled WGS sequence"/>
</dbReference>
<reference evidence="1 2" key="1">
    <citation type="submission" date="2014-01" db="EMBL/GenBank/DDBJ databases">
        <title>Plasmidome dynamics in the species complex Clostridium novyi sensu lato converts strains of independent lineages into distinctly different pathogens.</title>
        <authorList>
            <person name="Skarin H."/>
            <person name="Segerman B."/>
        </authorList>
    </citation>
    <scope>NUCLEOTIDE SEQUENCE [LARGE SCALE GENOMIC DNA]</scope>
    <source>
        <strain evidence="1 2">4552</strain>
    </source>
</reference>
<gene>
    <name evidence="1" type="ORF">Z968_04965</name>
</gene>
<protein>
    <submittedName>
        <fullName evidence="1">Uncharacterized protein</fullName>
    </submittedName>
</protein>
<comment type="caution">
    <text evidence="1">The sequence shown here is derived from an EMBL/GenBank/DDBJ whole genome shotgun (WGS) entry which is preliminary data.</text>
</comment>
<organism evidence="1 2">
    <name type="scientific">Clostridium novyi A str. 4552</name>
    <dbReference type="NCBI Taxonomy" id="1444289"/>
    <lineage>
        <taxon>Bacteria</taxon>
        <taxon>Bacillati</taxon>
        <taxon>Bacillota</taxon>
        <taxon>Clostridia</taxon>
        <taxon>Eubacteriales</taxon>
        <taxon>Clostridiaceae</taxon>
        <taxon>Clostridium</taxon>
    </lineage>
</organism>
<accession>A0A0A0I7S1</accession>
<dbReference type="Pfam" id="PF19640">
    <property type="entry name" value="DUF6143"/>
    <property type="match status" value="1"/>
</dbReference>
<dbReference type="AlphaFoldDB" id="A0A0A0I7S1"/>
<name>A0A0A0I7S1_CLONO</name>
<dbReference type="RefSeq" id="WP_039254113.1">
    <property type="nucleotide sequence ID" value="NZ_JENJ01000016.1"/>
</dbReference>
<sequence length="184" mass="19881">MLDKNELYEYESFVRPLRQVVTIPNPLYKSLQGVYFIGQTPTLVVGNGSNAWAALVNPIDSGIDLFTNVLSISNFSSKNTIKAGIWLNTTAPGNPATSSSVSPSNTTIPIQPTPEVLLQYVQSTNGVPSGGVNIFDRIVPPNTTLVSEEDGKLIVPPGGNCLLFLESPSKEDIKSIVAFGWWEK</sequence>
<dbReference type="EMBL" id="JENJ01000016">
    <property type="protein sequence ID" value="KGM96937.1"/>
    <property type="molecule type" value="Genomic_DNA"/>
</dbReference>
<evidence type="ECO:0000313" key="2">
    <source>
        <dbReference type="Proteomes" id="UP000030012"/>
    </source>
</evidence>
<evidence type="ECO:0000313" key="1">
    <source>
        <dbReference type="EMBL" id="KGM96937.1"/>
    </source>
</evidence>
<proteinExistence type="predicted"/>
<dbReference type="InterPro" id="IPR046141">
    <property type="entry name" value="DUF6143"/>
</dbReference>